<dbReference type="RefSeq" id="XP_019535192.3">
    <property type="nucleotide sequence ID" value="XM_019679647.3"/>
</dbReference>
<name>A0ABM1ZJJ7_AEDAL</name>
<feature type="domain" description="Chitin-binding type-2" evidence="1">
    <location>
        <begin position="55"/>
        <end position="116"/>
    </location>
</feature>
<dbReference type="GeneID" id="109406552"/>
<reference evidence="2" key="2">
    <citation type="submission" date="2025-05" db="UniProtKB">
        <authorList>
            <consortium name="EnsemblMetazoa"/>
        </authorList>
    </citation>
    <scope>IDENTIFICATION</scope>
    <source>
        <strain evidence="2">Foshan</strain>
    </source>
</reference>
<dbReference type="Pfam" id="PF01607">
    <property type="entry name" value="CBM_14"/>
    <property type="match status" value="2"/>
</dbReference>
<dbReference type="SMART" id="SM00494">
    <property type="entry name" value="ChtBD2"/>
    <property type="match status" value="2"/>
</dbReference>
<keyword evidence="3" id="KW-1185">Reference proteome</keyword>
<dbReference type="EnsemblMetazoa" id="AALFPA23_019076.R28074">
    <property type="protein sequence ID" value="AALFPA23_019076.P28074"/>
    <property type="gene ID" value="AALFPA23_019076"/>
</dbReference>
<accession>A0ABM1ZJJ7</accession>
<protein>
    <recommendedName>
        <fullName evidence="1">Chitin-binding type-2 domain-containing protein</fullName>
    </recommendedName>
</protein>
<feature type="domain" description="Chitin-binding type-2" evidence="1">
    <location>
        <begin position="170"/>
        <end position="219"/>
    </location>
</feature>
<sequence length="219" mass="24405">MNICDETGDVFFTVTCAGDTYCTEDVAGAATCELDQPADCDDEVPSPPETTPIEPLVCTAEGFFPDPYECNVFHYCSGYGLQSDFQTCPENTVFNPEFNSSSPCKAKEDDESDCSQVDCTENSVFKHFGTSEKYFAYCWEDPDSTADPKEIKVSMFMCIEGTSFDGVQCAFQCKEEGNFANPRSSTTYYQCYYANEVLVGRMLTCPGSRQFDENLKICR</sequence>
<evidence type="ECO:0000259" key="1">
    <source>
        <dbReference type="PROSITE" id="PS50940"/>
    </source>
</evidence>
<dbReference type="Proteomes" id="UP000069940">
    <property type="component" value="Unassembled WGS sequence"/>
</dbReference>
<evidence type="ECO:0000313" key="3">
    <source>
        <dbReference type="Proteomes" id="UP000069940"/>
    </source>
</evidence>
<organism evidence="2 3">
    <name type="scientific">Aedes albopictus</name>
    <name type="common">Asian tiger mosquito</name>
    <name type="synonym">Stegomyia albopicta</name>
    <dbReference type="NCBI Taxonomy" id="7160"/>
    <lineage>
        <taxon>Eukaryota</taxon>
        <taxon>Metazoa</taxon>
        <taxon>Ecdysozoa</taxon>
        <taxon>Arthropoda</taxon>
        <taxon>Hexapoda</taxon>
        <taxon>Insecta</taxon>
        <taxon>Pterygota</taxon>
        <taxon>Neoptera</taxon>
        <taxon>Endopterygota</taxon>
        <taxon>Diptera</taxon>
        <taxon>Nematocera</taxon>
        <taxon>Culicoidea</taxon>
        <taxon>Culicidae</taxon>
        <taxon>Culicinae</taxon>
        <taxon>Aedini</taxon>
        <taxon>Aedes</taxon>
        <taxon>Stegomyia</taxon>
    </lineage>
</organism>
<dbReference type="PROSITE" id="PS50940">
    <property type="entry name" value="CHIT_BIND_II"/>
    <property type="match status" value="2"/>
</dbReference>
<reference evidence="3" key="1">
    <citation type="journal article" date="2015" name="Proc. Natl. Acad. Sci. U.S.A.">
        <title>Genome sequence of the Asian Tiger mosquito, Aedes albopictus, reveals insights into its biology, genetics, and evolution.</title>
        <authorList>
            <person name="Chen X.G."/>
            <person name="Jiang X."/>
            <person name="Gu J."/>
            <person name="Xu M."/>
            <person name="Wu Y."/>
            <person name="Deng Y."/>
            <person name="Zhang C."/>
            <person name="Bonizzoni M."/>
            <person name="Dermauw W."/>
            <person name="Vontas J."/>
            <person name="Armbruster P."/>
            <person name="Huang X."/>
            <person name="Yang Y."/>
            <person name="Zhang H."/>
            <person name="He W."/>
            <person name="Peng H."/>
            <person name="Liu Y."/>
            <person name="Wu K."/>
            <person name="Chen J."/>
            <person name="Lirakis M."/>
            <person name="Topalis P."/>
            <person name="Van Leeuwen T."/>
            <person name="Hall A.B."/>
            <person name="Jiang X."/>
            <person name="Thorpe C."/>
            <person name="Mueller R.L."/>
            <person name="Sun C."/>
            <person name="Waterhouse R.M."/>
            <person name="Yan G."/>
            <person name="Tu Z.J."/>
            <person name="Fang X."/>
            <person name="James A.A."/>
        </authorList>
    </citation>
    <scope>NUCLEOTIDE SEQUENCE [LARGE SCALE GENOMIC DNA]</scope>
    <source>
        <strain evidence="3">Foshan</strain>
    </source>
</reference>
<evidence type="ECO:0000313" key="2">
    <source>
        <dbReference type="EnsemblMetazoa" id="AALFPA23_019076.P28074"/>
    </source>
</evidence>
<dbReference type="Gene3D" id="2.170.140.10">
    <property type="entry name" value="Chitin binding domain"/>
    <property type="match status" value="2"/>
</dbReference>
<proteinExistence type="predicted"/>
<dbReference type="SUPFAM" id="SSF57625">
    <property type="entry name" value="Invertebrate chitin-binding proteins"/>
    <property type="match status" value="2"/>
</dbReference>
<dbReference type="InterPro" id="IPR002557">
    <property type="entry name" value="Chitin-bd_dom"/>
</dbReference>
<dbReference type="InterPro" id="IPR036508">
    <property type="entry name" value="Chitin-bd_dom_sf"/>
</dbReference>